<evidence type="ECO:0000256" key="1">
    <source>
        <dbReference type="SAM" id="MobiDB-lite"/>
    </source>
</evidence>
<evidence type="ECO:0000313" key="3">
    <source>
        <dbReference type="Proteomes" id="UP000001505"/>
    </source>
</evidence>
<evidence type="ECO:0000313" key="2">
    <source>
        <dbReference type="EMBL" id="ADI38487.1"/>
    </source>
</evidence>
<organism evidence="2 3">
    <name type="scientific">Waddlia chondrophila (strain ATCC VR-1470 / WSU 86-1044)</name>
    <dbReference type="NCBI Taxonomy" id="716544"/>
    <lineage>
        <taxon>Bacteria</taxon>
        <taxon>Pseudomonadati</taxon>
        <taxon>Chlamydiota</taxon>
        <taxon>Chlamydiia</taxon>
        <taxon>Parachlamydiales</taxon>
        <taxon>Waddliaceae</taxon>
        <taxon>Waddlia</taxon>
    </lineage>
</organism>
<reference evidence="2 3" key="1">
    <citation type="journal article" date="2010" name="PLoS ONE">
        <title>The Waddlia genome: a window into chlamydial biology.</title>
        <authorList>
            <person name="Bertelli C."/>
            <person name="Collyn F."/>
            <person name="Croxatto A."/>
            <person name="Ruckert C."/>
            <person name="Polkinghorne A."/>
            <person name="Kebbi-Beghdadi C."/>
            <person name="Goesmann A."/>
            <person name="Vaughan L."/>
            <person name="Greub G."/>
        </authorList>
    </citation>
    <scope>NUCLEOTIDE SEQUENCE [LARGE SCALE GENOMIC DNA]</scope>
    <source>
        <strain evidence="3">ATCC VR-1470 / WSU 86-1044</strain>
    </source>
</reference>
<accession>D6YWH6</accession>
<dbReference type="EMBL" id="CP001928">
    <property type="protein sequence ID" value="ADI38487.1"/>
    <property type="molecule type" value="Genomic_DNA"/>
</dbReference>
<feature type="region of interest" description="Disordered" evidence="1">
    <location>
        <begin position="223"/>
        <end position="261"/>
    </location>
</feature>
<name>D6YWH6_WADCW</name>
<dbReference type="AlphaFoldDB" id="D6YWH6"/>
<feature type="compositionally biased region" description="Acidic residues" evidence="1">
    <location>
        <begin position="245"/>
        <end position="261"/>
    </location>
</feature>
<keyword evidence="3" id="KW-1185">Reference proteome</keyword>
<feature type="compositionally biased region" description="Basic and acidic residues" evidence="1">
    <location>
        <begin position="155"/>
        <end position="165"/>
    </location>
</feature>
<sequence>MINFLSLPHKFPDVQSNLDDLWETQHTPPQKIWGKRKNYPPIPSAFLKQKKGGSINRKWFVISGGRQLFFADKCLYRTESGREETRLALKPVTRDELVSQPCIRNRRRQMKRKDGDLLLRHRGLDLAETHQQVFPLSTPLEDPAPKLQESHQLEIEEPQAKENPEKSCPLRTSTVPQRKSPHHHIFTRFFALVRKIIKMAYLLFLKIKECFFSKNQNHSEIHQTKPLINKETPPKTNEYQQIELSDSESEGSNDDDLLDLF</sequence>
<dbReference type="HOGENOM" id="CLU_1065378_0_0_0"/>
<gene>
    <name evidence="2" type="ordered locus">wcw_1130</name>
</gene>
<dbReference type="KEGG" id="wch:wcw_1130"/>
<feature type="region of interest" description="Disordered" evidence="1">
    <location>
        <begin position="155"/>
        <end position="179"/>
    </location>
</feature>
<protein>
    <submittedName>
        <fullName evidence="2">Uncharacterized protein</fullName>
    </submittedName>
</protein>
<dbReference type="Proteomes" id="UP000001505">
    <property type="component" value="Chromosome"/>
</dbReference>
<proteinExistence type="predicted"/>
<dbReference type="STRING" id="716544.wcw_1130"/>